<dbReference type="OrthoDB" id="10540534at2759"/>
<sequence length="366" mass="40864">TRLLFFSYPCSNSPCSSSFSLIMEPSLESLLKRSGISSSTITVLENEMIISESIFFGLSNSHLQHILPKVKVGQHVLLTKIWNEHFKDYDGFNRAQSLSYESSSSVSPSRSRSPFSPVSSAAEKPMSPNDDIKDLVQLYKTNAVSRFNKGSGSSSQSGSTAKKQETSVTTMKILLGGMVYDVKKGKGIRRKFLPEPNPTQVEFNKSDTLLAVCEKAIDLYYREFDITMSDVFICDSSGVIVECDLQQKLFDYYAVNGYVPSRHKLYTLVKLDSKKKVEKVQEESVNSKAGNLEGHPPKPSFEETEPVIKCCIECGRNFRTFIPDTSCNLPDGSCVVYTEPQLTCPLCDPNGYGRFMNQDLFPELMP</sequence>
<protein>
    <submittedName>
        <fullName evidence="2">Uncharacterized protein</fullName>
    </submittedName>
</protein>
<feature type="compositionally biased region" description="Low complexity" evidence="1">
    <location>
        <begin position="102"/>
        <end position="120"/>
    </location>
</feature>
<name>A0A1X7TK26_AMPQE</name>
<dbReference type="AlphaFoldDB" id="A0A1X7TK26"/>
<accession>A0A1X7TK26</accession>
<evidence type="ECO:0000313" key="2">
    <source>
        <dbReference type="EnsemblMetazoa" id="Aqu2.1.15242_001"/>
    </source>
</evidence>
<reference evidence="2" key="1">
    <citation type="submission" date="2017-05" db="UniProtKB">
        <authorList>
            <consortium name="EnsemblMetazoa"/>
        </authorList>
    </citation>
    <scope>IDENTIFICATION</scope>
</reference>
<proteinExistence type="predicted"/>
<feature type="region of interest" description="Disordered" evidence="1">
    <location>
        <begin position="102"/>
        <end position="130"/>
    </location>
</feature>
<dbReference type="InParanoid" id="A0A1X7TK26"/>
<organism evidence="2">
    <name type="scientific">Amphimedon queenslandica</name>
    <name type="common">Sponge</name>
    <dbReference type="NCBI Taxonomy" id="400682"/>
    <lineage>
        <taxon>Eukaryota</taxon>
        <taxon>Metazoa</taxon>
        <taxon>Porifera</taxon>
        <taxon>Demospongiae</taxon>
        <taxon>Heteroscleromorpha</taxon>
        <taxon>Haplosclerida</taxon>
        <taxon>Niphatidae</taxon>
        <taxon>Amphimedon</taxon>
    </lineage>
</organism>
<dbReference type="EnsemblMetazoa" id="Aqu2.1.15242_001">
    <property type="protein sequence ID" value="Aqu2.1.15242_001"/>
    <property type="gene ID" value="Aqu2.1.15242"/>
</dbReference>
<evidence type="ECO:0000256" key="1">
    <source>
        <dbReference type="SAM" id="MobiDB-lite"/>
    </source>
</evidence>